<dbReference type="SUPFAM" id="SSF57362">
    <property type="entry name" value="BPTI-like"/>
    <property type="match status" value="1"/>
</dbReference>
<evidence type="ECO:0000256" key="9">
    <source>
        <dbReference type="ARBA" id="ARBA00023170"/>
    </source>
</evidence>
<dbReference type="InterPro" id="IPR002172">
    <property type="entry name" value="LDrepeatLR_classA_rpt"/>
</dbReference>
<dbReference type="InterPro" id="IPR013980">
    <property type="entry name" value="MANSC_dom"/>
</dbReference>
<evidence type="ECO:0000313" key="20">
    <source>
        <dbReference type="Proteomes" id="UP001230051"/>
    </source>
</evidence>
<dbReference type="InterPro" id="IPR036880">
    <property type="entry name" value="Kunitz_BPTI_sf"/>
</dbReference>
<dbReference type="InterPro" id="IPR035986">
    <property type="entry name" value="PKD_dom_sf"/>
</dbReference>
<evidence type="ECO:0000256" key="8">
    <source>
        <dbReference type="ARBA" id="ARBA00023157"/>
    </source>
</evidence>
<dbReference type="InterPro" id="IPR036055">
    <property type="entry name" value="LDL_receptor-like_sf"/>
</dbReference>
<dbReference type="PANTHER" id="PTHR46876">
    <property type="entry name" value="LOW-DENSITY LIPOPROTEIN RECEPTOR-RELATED PROTEIN 11"/>
    <property type="match status" value="1"/>
</dbReference>
<keyword evidence="19" id="KW-0449">Lipoprotein</keyword>
<comment type="similarity">
    <text evidence="2">Belongs to the LDLR family.</text>
</comment>
<evidence type="ECO:0000259" key="18">
    <source>
        <dbReference type="PROSITE" id="PS50986"/>
    </source>
</evidence>
<dbReference type="FunFam" id="4.10.400.10:FF:000067">
    <property type="entry name" value="Serine peptidase inhibitor, Kunitz type 1"/>
    <property type="match status" value="1"/>
</dbReference>
<dbReference type="PANTHER" id="PTHR46876:SF1">
    <property type="entry name" value="LOW-DENSITY LIPOPROTEIN RECEPTOR-RELATED PROTEIN 11"/>
    <property type="match status" value="1"/>
</dbReference>
<evidence type="ECO:0000256" key="6">
    <source>
        <dbReference type="ARBA" id="ARBA00022989"/>
    </source>
</evidence>
<dbReference type="PRINTS" id="PR00759">
    <property type="entry name" value="BASICPTASE"/>
</dbReference>
<evidence type="ECO:0000256" key="10">
    <source>
        <dbReference type="ARBA" id="ARBA00023180"/>
    </source>
</evidence>
<dbReference type="Gene3D" id="2.60.40.10">
    <property type="entry name" value="Immunoglobulins"/>
    <property type="match status" value="1"/>
</dbReference>
<dbReference type="Gene3D" id="4.10.400.10">
    <property type="entry name" value="Low-density Lipoprotein Receptor"/>
    <property type="match status" value="1"/>
</dbReference>
<evidence type="ECO:0000256" key="2">
    <source>
        <dbReference type="ARBA" id="ARBA00009939"/>
    </source>
</evidence>
<dbReference type="CDD" id="cd00112">
    <property type="entry name" value="LDLa"/>
    <property type="match status" value="1"/>
</dbReference>
<evidence type="ECO:0000259" key="17">
    <source>
        <dbReference type="PROSITE" id="PS50279"/>
    </source>
</evidence>
<keyword evidence="8 12" id="KW-1015">Disulfide bond</keyword>
<dbReference type="EMBL" id="JAGXEW010000005">
    <property type="protein sequence ID" value="KAK1171566.1"/>
    <property type="molecule type" value="Genomic_DNA"/>
</dbReference>
<keyword evidence="5 16" id="KW-0732">Signal</keyword>
<evidence type="ECO:0000256" key="7">
    <source>
        <dbReference type="ARBA" id="ARBA00023136"/>
    </source>
</evidence>
<feature type="disulfide bond" evidence="12">
    <location>
        <begin position="323"/>
        <end position="341"/>
    </location>
</feature>
<dbReference type="CDD" id="cd00146">
    <property type="entry name" value="PKD"/>
    <property type="match status" value="1"/>
</dbReference>
<dbReference type="Pfam" id="PF22352">
    <property type="entry name" value="K319L-like_PKD"/>
    <property type="match status" value="1"/>
</dbReference>
<dbReference type="SMART" id="SM00192">
    <property type="entry name" value="LDLa"/>
    <property type="match status" value="1"/>
</dbReference>
<dbReference type="InterPro" id="IPR023415">
    <property type="entry name" value="LDLR_class-A_CS"/>
</dbReference>
<dbReference type="PROSITE" id="PS50986">
    <property type="entry name" value="MANSC"/>
    <property type="match status" value="1"/>
</dbReference>
<dbReference type="Pfam" id="PF00057">
    <property type="entry name" value="Ldl_recept_a"/>
    <property type="match status" value="1"/>
</dbReference>
<keyword evidence="6 15" id="KW-1133">Transmembrane helix</keyword>
<dbReference type="SMART" id="SM00765">
    <property type="entry name" value="MANEC"/>
    <property type="match status" value="1"/>
</dbReference>
<keyword evidence="20" id="KW-1185">Reference proteome</keyword>
<evidence type="ECO:0000256" key="3">
    <source>
        <dbReference type="ARBA" id="ARBA00022553"/>
    </source>
</evidence>
<dbReference type="SUPFAM" id="SSF49299">
    <property type="entry name" value="PKD domain"/>
    <property type="match status" value="1"/>
</dbReference>
<evidence type="ECO:0000256" key="4">
    <source>
        <dbReference type="ARBA" id="ARBA00022692"/>
    </source>
</evidence>
<evidence type="ECO:0000256" key="13">
    <source>
        <dbReference type="SAM" id="Coils"/>
    </source>
</evidence>
<accession>A0AAD8LNW3</accession>
<dbReference type="InterPro" id="IPR002223">
    <property type="entry name" value="Kunitz_BPTI"/>
</dbReference>
<feature type="disulfide bond" evidence="12">
    <location>
        <begin position="316"/>
        <end position="328"/>
    </location>
</feature>
<evidence type="ECO:0000256" key="14">
    <source>
        <dbReference type="SAM" id="MobiDB-lite"/>
    </source>
</evidence>
<feature type="domain" description="MANSC" evidence="18">
    <location>
        <begin position="84"/>
        <end position="167"/>
    </location>
</feature>
<keyword evidence="9 19" id="KW-0675">Receptor</keyword>
<dbReference type="Proteomes" id="UP001230051">
    <property type="component" value="Unassembled WGS sequence"/>
</dbReference>
<keyword evidence="3" id="KW-0597">Phosphoprotein</keyword>
<dbReference type="PROSITE" id="PS00280">
    <property type="entry name" value="BPTI_KUNITZ_1"/>
    <property type="match status" value="1"/>
</dbReference>
<dbReference type="PROSITE" id="PS50068">
    <property type="entry name" value="LDLRA_2"/>
    <property type="match status" value="1"/>
</dbReference>
<dbReference type="PROSITE" id="PS50279">
    <property type="entry name" value="BPTI_KUNITZ_2"/>
    <property type="match status" value="1"/>
</dbReference>
<reference evidence="19" key="1">
    <citation type="submission" date="2022-02" db="EMBL/GenBank/DDBJ databases">
        <title>Atlantic sturgeon de novo genome assembly.</title>
        <authorList>
            <person name="Stock M."/>
            <person name="Klopp C."/>
            <person name="Guiguen Y."/>
            <person name="Cabau C."/>
            <person name="Parinello H."/>
            <person name="Santidrian Yebra-Pimentel E."/>
            <person name="Kuhl H."/>
            <person name="Dirks R.P."/>
            <person name="Guessner J."/>
            <person name="Wuertz S."/>
            <person name="Du K."/>
            <person name="Schartl M."/>
        </authorList>
    </citation>
    <scope>NUCLEOTIDE SEQUENCE</scope>
    <source>
        <strain evidence="19">STURGEONOMICS-FGT-2020</strain>
        <tissue evidence="19">Whole blood</tissue>
    </source>
</reference>
<evidence type="ECO:0000256" key="12">
    <source>
        <dbReference type="PROSITE-ProRule" id="PRU00124"/>
    </source>
</evidence>
<feature type="signal peptide" evidence="16">
    <location>
        <begin position="1"/>
        <end position="34"/>
    </location>
</feature>
<name>A0AAD8LNW3_ACIOX</name>
<comment type="subcellular location">
    <subcellularLocation>
        <location evidence="1">Membrane</location>
        <topology evidence="1">Single-pass type I membrane protein</topology>
    </subcellularLocation>
</comment>
<protein>
    <recommendedName>
        <fullName evidence="11">Low-density lipoprotein receptor-related protein 11</fullName>
    </recommendedName>
</protein>
<organism evidence="19 20">
    <name type="scientific">Acipenser oxyrinchus oxyrinchus</name>
    <dbReference type="NCBI Taxonomy" id="40147"/>
    <lineage>
        <taxon>Eukaryota</taxon>
        <taxon>Metazoa</taxon>
        <taxon>Chordata</taxon>
        <taxon>Craniata</taxon>
        <taxon>Vertebrata</taxon>
        <taxon>Euteleostomi</taxon>
        <taxon>Actinopterygii</taxon>
        <taxon>Chondrostei</taxon>
        <taxon>Acipenseriformes</taxon>
        <taxon>Acipenseridae</taxon>
        <taxon>Acipenser</taxon>
    </lineage>
</organism>
<dbReference type="InterPro" id="IPR022409">
    <property type="entry name" value="PKD/Chitinase_dom"/>
</dbReference>
<evidence type="ECO:0000256" key="15">
    <source>
        <dbReference type="SAM" id="Phobius"/>
    </source>
</evidence>
<evidence type="ECO:0000313" key="19">
    <source>
        <dbReference type="EMBL" id="KAK1171566.1"/>
    </source>
</evidence>
<feature type="transmembrane region" description="Helical" evidence="15">
    <location>
        <begin position="537"/>
        <end position="560"/>
    </location>
</feature>
<gene>
    <name evidence="19" type="primary">LRP11</name>
    <name evidence="19" type="ORF">AOXY_G6426</name>
</gene>
<evidence type="ECO:0000256" key="1">
    <source>
        <dbReference type="ARBA" id="ARBA00004479"/>
    </source>
</evidence>
<dbReference type="SMART" id="SM00131">
    <property type="entry name" value="KU"/>
    <property type="match status" value="1"/>
</dbReference>
<comment type="caution">
    <text evidence="19">The sequence shown here is derived from an EMBL/GenBank/DDBJ whole genome shotgun (WGS) entry which is preliminary data.</text>
</comment>
<dbReference type="Gene3D" id="4.10.410.10">
    <property type="entry name" value="Pancreatic trypsin inhibitor Kunitz domain"/>
    <property type="match status" value="1"/>
</dbReference>
<feature type="chain" id="PRO_5042026150" description="Low-density lipoprotein receptor-related protein 11" evidence="16">
    <location>
        <begin position="35"/>
        <end position="585"/>
    </location>
</feature>
<feature type="region of interest" description="Disordered" evidence="14">
    <location>
        <begin position="496"/>
        <end position="516"/>
    </location>
</feature>
<dbReference type="InterPro" id="IPR011106">
    <property type="entry name" value="MANSC_N"/>
</dbReference>
<evidence type="ECO:0000256" key="16">
    <source>
        <dbReference type="SAM" id="SignalP"/>
    </source>
</evidence>
<dbReference type="Pfam" id="PF00014">
    <property type="entry name" value="Kunitz_BPTI"/>
    <property type="match status" value="1"/>
</dbReference>
<keyword evidence="13" id="KW-0175">Coiled coil</keyword>
<dbReference type="SMART" id="SM00089">
    <property type="entry name" value="PKD"/>
    <property type="match status" value="1"/>
</dbReference>
<dbReference type="FunFam" id="4.10.410.10:FF:000020">
    <property type="entry name" value="Collagen, type VI, alpha 3"/>
    <property type="match status" value="1"/>
</dbReference>
<evidence type="ECO:0000256" key="5">
    <source>
        <dbReference type="ARBA" id="ARBA00022729"/>
    </source>
</evidence>
<evidence type="ECO:0000256" key="11">
    <source>
        <dbReference type="ARBA" id="ARBA00074260"/>
    </source>
</evidence>
<dbReference type="InterPro" id="IPR013783">
    <property type="entry name" value="Ig-like_fold"/>
</dbReference>
<dbReference type="AlphaFoldDB" id="A0AAD8LNW3"/>
<proteinExistence type="inferred from homology"/>
<keyword evidence="10" id="KW-0325">Glycoprotein</keyword>
<dbReference type="GO" id="GO:0016020">
    <property type="term" value="C:membrane"/>
    <property type="evidence" value="ECO:0007669"/>
    <property type="project" value="UniProtKB-SubCell"/>
</dbReference>
<dbReference type="GO" id="GO:0004867">
    <property type="term" value="F:serine-type endopeptidase inhibitor activity"/>
    <property type="evidence" value="ECO:0007669"/>
    <property type="project" value="InterPro"/>
</dbReference>
<dbReference type="SUPFAM" id="SSF57424">
    <property type="entry name" value="LDL receptor-like module"/>
    <property type="match status" value="1"/>
</dbReference>
<dbReference type="Pfam" id="PF07502">
    <property type="entry name" value="MANEC"/>
    <property type="match status" value="1"/>
</dbReference>
<feature type="coiled-coil region" evidence="13">
    <location>
        <begin position="39"/>
        <end position="66"/>
    </location>
</feature>
<dbReference type="InterPro" id="IPR020901">
    <property type="entry name" value="Prtase_inh_Kunz-CS"/>
</dbReference>
<feature type="domain" description="BPTI/Kunitz inhibitor" evidence="17">
    <location>
        <begin position="427"/>
        <end position="477"/>
    </location>
</feature>
<feature type="disulfide bond" evidence="12">
    <location>
        <begin position="335"/>
        <end position="350"/>
    </location>
</feature>
<keyword evidence="7 15" id="KW-0472">Membrane</keyword>
<dbReference type="FunFam" id="2.60.40.10:FF:000061">
    <property type="entry name" value="Dyslexia-associated protein KIAA0319 homolog"/>
    <property type="match status" value="1"/>
</dbReference>
<sequence length="585" mass="64540">MHYANMPPPHGDLHKHRFHILCFALLWMGPCIFAKSSQISDLNSQMSGIEELLDEFRKQLQQDQQENRGDGMGPVDVCLDSFNAIEDYIIRAKDSIDSGATFLTAPGRIYTWRDCLHACCSDPHCTVAVVELERERSEDSLNCFLFNCTYKNRNVCKFSLHQGYSSYSLLSFNNTLYPGDNGADSDLTSKHAGSRKGPHVNNPVYDATIQVNDEPPRSDAGQDVVLQLPTDWVLLDGRDSLDDQAITRYEWTLLQGDPSVGMKAPQPGVLKLTGLKEGSYHFQLTVKDTGGQKSSDNVTVTVLPSKRKVPVCTGLCSRYQFMCDDGCCVDITFACDGKKQCLDGSDEAFCQSIEGSRKSVTHSSDVSQMKTMSLTDGGEYRTTAEEPRKTTMEKLQPSLHTYNREETNPPLTQGKTTQNNIHVTEDCLAPPAAGPCKGIFPRWFFDASTGTCKHFIYGGCKSNGNNFLQETDCISGCMKKQDKESTQNTIDLSSIINSEPAGAPQEEDSVDKSESVDTLLKADQAGDGHPVPESGAVLPLALGLAITALLLLMVACRLRLVRQKLKKTRPITSEESDYLINGMYL</sequence>
<dbReference type="PROSITE" id="PS01209">
    <property type="entry name" value="LDLRA_1"/>
    <property type="match status" value="1"/>
</dbReference>
<keyword evidence="4 15" id="KW-0812">Transmembrane</keyword>